<dbReference type="Proteomes" id="UP000320791">
    <property type="component" value="Unassembled WGS sequence"/>
</dbReference>
<name>A0A5C5URI2_9CORY</name>
<reference evidence="1 2" key="1">
    <citation type="submission" date="2019-08" db="EMBL/GenBank/DDBJ databases">
        <authorList>
            <person name="Lei W."/>
        </authorList>
    </citation>
    <scope>NUCLEOTIDE SEQUENCE [LARGE SCALE GENOMIC DNA]</scope>
    <source>
        <strain evidence="1 2">CCUG 58627</strain>
    </source>
</reference>
<proteinExistence type="predicted"/>
<protein>
    <submittedName>
        <fullName evidence="1">Uncharacterized protein</fullName>
    </submittedName>
</protein>
<accession>A0A5C5URI2</accession>
<organism evidence="1 2">
    <name type="scientific">Corynebacterium canis</name>
    <dbReference type="NCBI Taxonomy" id="679663"/>
    <lineage>
        <taxon>Bacteria</taxon>
        <taxon>Bacillati</taxon>
        <taxon>Actinomycetota</taxon>
        <taxon>Actinomycetes</taxon>
        <taxon>Mycobacteriales</taxon>
        <taxon>Corynebacteriaceae</taxon>
        <taxon>Corynebacterium</taxon>
    </lineage>
</organism>
<sequence length="467" mass="50012">MTITGKLPKVHIFNGKVRFTMYLVILGRDSQSYDGGTRKLRATPTSTSFFLSNGYQSGAQPFEIEGEGGSFLGTDRGSSVLAVNMRYQEDGSVDAKSLLQVFDIGTKQRRLEIAAAGCSNVSINNLVYCFNDEEGSIHGINVLNGKKMSDFPAPTDGAGAAEARLLGSQQQADIVQVTAKKEGETSGNQLYTLSGNRVRWSQELAPTEQCNVIDRGRTIVCQTPDADSEEGTKIRTLSTADGHEIGTRETAAEIALTSDGWMEKSPEYKADNNPTTAAFTSHVSVNKSEAMPAPEPNKIFGVDGKEKGTSQNWVGTAFFPRTSEEGGSNTETLAYPSHVIEAMGFHAGGIVTADGEINLVRVPSHNPEDSSYAHVGGPDIVFSISAADKVLSSSKNGKLVLLKLDNSANKNNDVFTIYDTDTRASVLDIEDTGDDEITVINGLLAQTKKSIKTGGFEKLVIFLPSGT</sequence>
<evidence type="ECO:0000313" key="2">
    <source>
        <dbReference type="Proteomes" id="UP000320791"/>
    </source>
</evidence>
<comment type="caution">
    <text evidence="1">The sequence shown here is derived from an EMBL/GenBank/DDBJ whole genome shotgun (WGS) entry which is preliminary data.</text>
</comment>
<evidence type="ECO:0000313" key="1">
    <source>
        <dbReference type="EMBL" id="TWT28776.1"/>
    </source>
</evidence>
<gene>
    <name evidence="1" type="ORF">FRX94_02490</name>
</gene>
<keyword evidence="2" id="KW-1185">Reference proteome</keyword>
<dbReference type="AlphaFoldDB" id="A0A5C5URI2"/>
<dbReference type="EMBL" id="VOHM01000003">
    <property type="protein sequence ID" value="TWT28776.1"/>
    <property type="molecule type" value="Genomic_DNA"/>
</dbReference>